<dbReference type="AlphaFoldDB" id="A0A5B7DU25"/>
<organism evidence="2 3">
    <name type="scientific">Portunus trituberculatus</name>
    <name type="common">Swimming crab</name>
    <name type="synonym">Neptunus trituberculatus</name>
    <dbReference type="NCBI Taxonomy" id="210409"/>
    <lineage>
        <taxon>Eukaryota</taxon>
        <taxon>Metazoa</taxon>
        <taxon>Ecdysozoa</taxon>
        <taxon>Arthropoda</taxon>
        <taxon>Crustacea</taxon>
        <taxon>Multicrustacea</taxon>
        <taxon>Malacostraca</taxon>
        <taxon>Eumalacostraca</taxon>
        <taxon>Eucarida</taxon>
        <taxon>Decapoda</taxon>
        <taxon>Pleocyemata</taxon>
        <taxon>Brachyura</taxon>
        <taxon>Eubrachyura</taxon>
        <taxon>Portunoidea</taxon>
        <taxon>Portunidae</taxon>
        <taxon>Portuninae</taxon>
        <taxon>Portunus</taxon>
    </lineage>
</organism>
<evidence type="ECO:0000256" key="1">
    <source>
        <dbReference type="SAM" id="MobiDB-lite"/>
    </source>
</evidence>
<protein>
    <submittedName>
        <fullName evidence="2">Uncharacterized protein</fullName>
    </submittedName>
</protein>
<gene>
    <name evidence="2" type="ORF">E2C01_018265</name>
</gene>
<evidence type="ECO:0000313" key="3">
    <source>
        <dbReference type="Proteomes" id="UP000324222"/>
    </source>
</evidence>
<sequence length="223" mass="23894">MYWLGQMKRGSPPSLDGTACSQTPGVFQCKSRQFPAAAPFAGTHPFAVCLLLKRQTCMEMDCYHMDTDEDEDDARASQTLGRVQPPPPPPACQRPQSVSPPTSHTGTSPQPLLQRSRQDQRCLPNVQCHPRCLATRGAAGQCVVNTRSTSVLPQHENHGWQAGGNVLLVLCRCLFPACVARRPPCSSASPVMAAAAGCCREAGGQTRRPGQSACAARRSNKAA</sequence>
<dbReference type="EMBL" id="VSRR010001425">
    <property type="protein sequence ID" value="MPC25161.1"/>
    <property type="molecule type" value="Genomic_DNA"/>
</dbReference>
<dbReference type="Proteomes" id="UP000324222">
    <property type="component" value="Unassembled WGS sequence"/>
</dbReference>
<keyword evidence="3" id="KW-1185">Reference proteome</keyword>
<reference evidence="2 3" key="1">
    <citation type="submission" date="2019-05" db="EMBL/GenBank/DDBJ databases">
        <title>Another draft genome of Portunus trituberculatus and its Hox gene families provides insights of decapod evolution.</title>
        <authorList>
            <person name="Jeong J.-H."/>
            <person name="Song I."/>
            <person name="Kim S."/>
            <person name="Choi T."/>
            <person name="Kim D."/>
            <person name="Ryu S."/>
            <person name="Kim W."/>
        </authorList>
    </citation>
    <scope>NUCLEOTIDE SEQUENCE [LARGE SCALE GENOMIC DNA]</scope>
    <source>
        <tissue evidence="2">Muscle</tissue>
    </source>
</reference>
<comment type="caution">
    <text evidence="2">The sequence shown here is derived from an EMBL/GenBank/DDBJ whole genome shotgun (WGS) entry which is preliminary data.</text>
</comment>
<feature type="compositionally biased region" description="Polar residues" evidence="1">
    <location>
        <begin position="94"/>
        <end position="115"/>
    </location>
</feature>
<accession>A0A5B7DU25</accession>
<feature type="region of interest" description="Disordered" evidence="1">
    <location>
        <begin position="69"/>
        <end position="116"/>
    </location>
</feature>
<evidence type="ECO:0000313" key="2">
    <source>
        <dbReference type="EMBL" id="MPC25161.1"/>
    </source>
</evidence>
<proteinExistence type="predicted"/>
<feature type="region of interest" description="Disordered" evidence="1">
    <location>
        <begin position="202"/>
        <end position="223"/>
    </location>
</feature>
<name>A0A5B7DU25_PORTR</name>